<keyword evidence="4" id="KW-1185">Reference proteome</keyword>
<gene>
    <name evidence="3" type="ORF">Pcinc_040042</name>
</gene>
<feature type="region of interest" description="Disordered" evidence="1">
    <location>
        <begin position="224"/>
        <end position="306"/>
    </location>
</feature>
<evidence type="ECO:0000256" key="2">
    <source>
        <dbReference type="SAM" id="Phobius"/>
    </source>
</evidence>
<keyword evidence="2" id="KW-0472">Membrane</keyword>
<evidence type="ECO:0000313" key="3">
    <source>
        <dbReference type="EMBL" id="KAK3853417.1"/>
    </source>
</evidence>
<proteinExistence type="predicted"/>
<name>A0AAE1BMD0_PETCI</name>
<feature type="compositionally biased region" description="Basic and acidic residues" evidence="1">
    <location>
        <begin position="253"/>
        <end position="266"/>
    </location>
</feature>
<feature type="compositionally biased region" description="Polar residues" evidence="1">
    <location>
        <begin position="271"/>
        <end position="306"/>
    </location>
</feature>
<protein>
    <submittedName>
        <fullName evidence="3">Uncharacterized protein</fullName>
    </submittedName>
</protein>
<keyword evidence="2" id="KW-0812">Transmembrane</keyword>
<evidence type="ECO:0000256" key="1">
    <source>
        <dbReference type="SAM" id="MobiDB-lite"/>
    </source>
</evidence>
<keyword evidence="2" id="KW-1133">Transmembrane helix</keyword>
<reference evidence="3" key="1">
    <citation type="submission" date="2023-10" db="EMBL/GenBank/DDBJ databases">
        <title>Genome assemblies of two species of porcelain crab, Petrolisthes cinctipes and Petrolisthes manimaculis (Anomura: Porcellanidae).</title>
        <authorList>
            <person name="Angst P."/>
        </authorList>
    </citation>
    <scope>NUCLEOTIDE SEQUENCE</scope>
    <source>
        <strain evidence="3">PB745_01</strain>
        <tissue evidence="3">Gill</tissue>
    </source>
</reference>
<dbReference type="Proteomes" id="UP001286313">
    <property type="component" value="Unassembled WGS sequence"/>
</dbReference>
<accession>A0AAE1BMD0</accession>
<comment type="caution">
    <text evidence="3">The sequence shown here is derived from an EMBL/GenBank/DDBJ whole genome shotgun (WGS) entry which is preliminary data.</text>
</comment>
<feature type="compositionally biased region" description="Basic and acidic residues" evidence="1">
    <location>
        <begin position="389"/>
        <end position="406"/>
    </location>
</feature>
<organism evidence="3 4">
    <name type="scientific">Petrolisthes cinctipes</name>
    <name type="common">Flat porcelain crab</name>
    <dbReference type="NCBI Taxonomy" id="88211"/>
    <lineage>
        <taxon>Eukaryota</taxon>
        <taxon>Metazoa</taxon>
        <taxon>Ecdysozoa</taxon>
        <taxon>Arthropoda</taxon>
        <taxon>Crustacea</taxon>
        <taxon>Multicrustacea</taxon>
        <taxon>Malacostraca</taxon>
        <taxon>Eumalacostraca</taxon>
        <taxon>Eucarida</taxon>
        <taxon>Decapoda</taxon>
        <taxon>Pleocyemata</taxon>
        <taxon>Anomura</taxon>
        <taxon>Galatheoidea</taxon>
        <taxon>Porcellanidae</taxon>
        <taxon>Petrolisthes</taxon>
    </lineage>
</organism>
<feature type="transmembrane region" description="Helical" evidence="2">
    <location>
        <begin position="541"/>
        <end position="565"/>
    </location>
</feature>
<dbReference type="AlphaFoldDB" id="A0AAE1BMD0"/>
<dbReference type="EMBL" id="JAWQEG010006969">
    <property type="protein sequence ID" value="KAK3853417.1"/>
    <property type="molecule type" value="Genomic_DNA"/>
</dbReference>
<sequence>MYRHLCYDQGQELALKYQWVVLQVASTVAHNTFINLYSHLDNTDGGEKSIYQYCTENAKLSVYSELREEGYPEEIFVVSPKNAQHFDLKATHKFTKNLIADKMCGSLTDVLKIMKEFVYLRNDLCHLALQSLTEKDFKMKLHGMWENFHKLYRSACELTETEFSPHVIEELDTIQASLMSSVKIKDGNKCKRDIKVLDNINEGSRAKGTSQSLAEASEYFESANPANNKWSGRENPAKGKLTRSQTKKSTKLNVKDKSIQTKAETKRKAKNASTQVEGLNEVNGTEGITDNNNNNSMTVPESTKNERTSVNIGIQVNLEGEVKMLAANLIYKSLCGPSTCAAATRRKDWSGDVYRDSGVKELPSWIHSNGSPYGCDDEGYLRGRQPHFHQHDTNSKKEKKEEEKSTRFASKIHSNESPKHSFGGEGYLKGQEPHLYQYDTNSKEEKSNTSFNSSESNRVHFFKDGVDRSEGSAFIRGSSDDERHLRGQPVHFHQHHINSEKEEEKSIASFNASTQHTHCTCSGNSVRCDDVGSEDGKLVIFLQYLIVTIVYMIIFCIQVVITCTYDLVVRVKTKFTLGQMVNTRRLIIDADTGNAQLARVMQAKGTCLELKFMHSVRGIPLQDYLNKTIEREKIKPS</sequence>
<feature type="region of interest" description="Disordered" evidence="1">
    <location>
        <begin position="376"/>
        <end position="430"/>
    </location>
</feature>
<evidence type="ECO:0000313" key="4">
    <source>
        <dbReference type="Proteomes" id="UP001286313"/>
    </source>
</evidence>